<gene>
    <name evidence="1" type="ORF">FHR75_004369</name>
</gene>
<evidence type="ECO:0000313" key="2">
    <source>
        <dbReference type="Proteomes" id="UP000533269"/>
    </source>
</evidence>
<protein>
    <submittedName>
        <fullName evidence="1">Uncharacterized protein</fullName>
    </submittedName>
</protein>
<dbReference type="Proteomes" id="UP000533269">
    <property type="component" value="Unassembled WGS sequence"/>
</dbReference>
<reference evidence="1 2" key="2">
    <citation type="submission" date="2020-08" db="EMBL/GenBank/DDBJ databases">
        <authorList>
            <person name="Partida-Martinez L."/>
            <person name="Huntemann M."/>
            <person name="Clum A."/>
            <person name="Wang J."/>
            <person name="Palaniappan K."/>
            <person name="Ritter S."/>
            <person name="Chen I.-M."/>
            <person name="Stamatis D."/>
            <person name="Reddy T."/>
            <person name="O'Malley R."/>
            <person name="Daum C."/>
            <person name="Shapiro N."/>
            <person name="Ivanova N."/>
            <person name="Kyrpides N."/>
            <person name="Woyke T."/>
        </authorList>
    </citation>
    <scope>NUCLEOTIDE SEQUENCE [LARGE SCALE GENOMIC DNA]</scope>
    <source>
        <strain evidence="1 2">AS2.23</strain>
    </source>
</reference>
<evidence type="ECO:0000313" key="1">
    <source>
        <dbReference type="EMBL" id="MBB2903527.1"/>
    </source>
</evidence>
<proteinExistence type="predicted"/>
<reference evidence="1 2" key="1">
    <citation type="submission" date="2020-08" db="EMBL/GenBank/DDBJ databases">
        <title>The Agave Microbiome: Exploring the role of microbial communities in plant adaptations to desert environments.</title>
        <authorList>
            <person name="Partida-Martinez L.P."/>
        </authorList>
    </citation>
    <scope>NUCLEOTIDE SEQUENCE [LARGE SCALE GENOMIC DNA]</scope>
    <source>
        <strain evidence="1 2">AS2.23</strain>
    </source>
</reference>
<name>A0A7W4XZF7_KINRA</name>
<organism evidence="1 2">
    <name type="scientific">Kineococcus radiotolerans</name>
    <dbReference type="NCBI Taxonomy" id="131568"/>
    <lineage>
        <taxon>Bacteria</taxon>
        <taxon>Bacillati</taxon>
        <taxon>Actinomycetota</taxon>
        <taxon>Actinomycetes</taxon>
        <taxon>Kineosporiales</taxon>
        <taxon>Kineosporiaceae</taxon>
        <taxon>Kineococcus</taxon>
    </lineage>
</organism>
<comment type="caution">
    <text evidence="1">The sequence shown here is derived from an EMBL/GenBank/DDBJ whole genome shotgun (WGS) entry which is preliminary data.</text>
</comment>
<dbReference type="RefSeq" id="WP_183393125.1">
    <property type="nucleotide sequence ID" value="NZ_JACHVY010000009.1"/>
</dbReference>
<dbReference type="AlphaFoldDB" id="A0A7W4XZF7"/>
<accession>A0A7W4XZF7</accession>
<sequence length="153" mass="16563">MTFENHLHDLGAAPFVADLVRDLATTRTLRTERQQDYVSVSPSPIGAIAVFAHRHRLEIAVRPELANVALVDVPGAELRKPTTATTYLVVREPVCERSREAVLRHAAAALDWRAGGPARSTHSQRRVTAAAEATRPVCPACNYEITPSGACGC</sequence>
<dbReference type="EMBL" id="JACHVY010000009">
    <property type="protein sequence ID" value="MBB2903527.1"/>
    <property type="molecule type" value="Genomic_DNA"/>
</dbReference>